<dbReference type="VEuPathDB" id="FungiDB:I7I51_05263"/>
<feature type="region of interest" description="Disordered" evidence="1">
    <location>
        <begin position="59"/>
        <end position="100"/>
    </location>
</feature>
<organism evidence="2 3">
    <name type="scientific">Ajellomyces capsulatus</name>
    <name type="common">Darling's disease fungus</name>
    <name type="synonym">Histoplasma capsulatum</name>
    <dbReference type="NCBI Taxonomy" id="5037"/>
    <lineage>
        <taxon>Eukaryota</taxon>
        <taxon>Fungi</taxon>
        <taxon>Dikarya</taxon>
        <taxon>Ascomycota</taxon>
        <taxon>Pezizomycotina</taxon>
        <taxon>Eurotiomycetes</taxon>
        <taxon>Eurotiomycetidae</taxon>
        <taxon>Onygenales</taxon>
        <taxon>Ajellomycetaceae</taxon>
        <taxon>Histoplasma</taxon>
    </lineage>
</organism>
<evidence type="ECO:0000313" key="2">
    <source>
        <dbReference type="EMBL" id="QSS60463.1"/>
    </source>
</evidence>
<accession>A0A8A1M6U2</accession>
<name>A0A8A1M6U2_AJECA</name>
<dbReference type="AlphaFoldDB" id="A0A8A1M6U2"/>
<proteinExistence type="predicted"/>
<dbReference type="Proteomes" id="UP000663671">
    <property type="component" value="Chromosome 4"/>
</dbReference>
<feature type="non-terminal residue" evidence="2">
    <location>
        <position position="1"/>
    </location>
</feature>
<dbReference type="EMBL" id="CP069110">
    <property type="protein sequence ID" value="QSS60463.1"/>
    <property type="molecule type" value="Genomic_DNA"/>
</dbReference>
<evidence type="ECO:0000313" key="3">
    <source>
        <dbReference type="Proteomes" id="UP000663671"/>
    </source>
</evidence>
<gene>
    <name evidence="2" type="ORF">I7I51_05263</name>
</gene>
<protein>
    <submittedName>
        <fullName evidence="2">Uncharacterized protein</fullName>
    </submittedName>
</protein>
<sequence>MVEQPESMISRDYTNYLYPSHPDVLRTSNLPATSCQPAARYSTVCRTSIVAPVPLSLAPAINPSDCTSRGIRPPPTSASRRPPSPSTAHQDAQRPPVRWPPVCNFARHPAHVIGSLRL</sequence>
<evidence type="ECO:0000256" key="1">
    <source>
        <dbReference type="SAM" id="MobiDB-lite"/>
    </source>
</evidence>
<reference evidence="2" key="1">
    <citation type="submission" date="2021-01" db="EMBL/GenBank/DDBJ databases">
        <title>Chromosome-level genome assembly of a human fungal pathogen reveals clustering of transcriptionally co-regulated genes.</title>
        <authorList>
            <person name="Voorhies M."/>
            <person name="Cohen S."/>
            <person name="Shea T.P."/>
            <person name="Petrus S."/>
            <person name="Munoz J.F."/>
            <person name="Poplawski S."/>
            <person name="Goldman W.E."/>
            <person name="Michael T."/>
            <person name="Cuomo C.A."/>
            <person name="Sil A."/>
            <person name="Beyhan S."/>
        </authorList>
    </citation>
    <scope>NUCLEOTIDE SEQUENCE</scope>
    <source>
        <strain evidence="2">WU24</strain>
    </source>
</reference>